<organism evidence="3 4">
    <name type="scientific">Sparassis crispa</name>
    <dbReference type="NCBI Taxonomy" id="139825"/>
    <lineage>
        <taxon>Eukaryota</taxon>
        <taxon>Fungi</taxon>
        <taxon>Dikarya</taxon>
        <taxon>Basidiomycota</taxon>
        <taxon>Agaricomycotina</taxon>
        <taxon>Agaricomycetes</taxon>
        <taxon>Polyporales</taxon>
        <taxon>Sparassidaceae</taxon>
        <taxon>Sparassis</taxon>
    </lineage>
</organism>
<dbReference type="RefSeq" id="XP_027617007.1">
    <property type="nucleotide sequence ID" value="XM_027761206.1"/>
</dbReference>
<dbReference type="EMBL" id="BFAD01000008">
    <property type="protein sequence ID" value="GBE86094.1"/>
    <property type="molecule type" value="Genomic_DNA"/>
</dbReference>
<protein>
    <recommendedName>
        <fullName evidence="2">F-box domain-containing protein</fullName>
    </recommendedName>
</protein>
<accession>A0A401GWF0</accession>
<comment type="caution">
    <text evidence="3">The sequence shown here is derived from an EMBL/GenBank/DDBJ whole genome shotgun (WGS) entry which is preliminary data.</text>
</comment>
<sequence>MAPTLRKRKQGPDKQIPAQVEAARPPRRKQRLTQAIPSQGLEGPSSAALMDVPFDIFFEIFRHLSPKDLLNLILTNKLLRATLTHRSMDVVWRQARKGSANLPVCPPYLREHHYTDLIFGHHCHQCGANGPEVKATFEFSARYCHDCQRDMIVEKPYNTSQPYFDLCVPLRNQTSSMGIYHRPEVNRMKVLWQQARTGEEQAALITLRNTFLDQHADHVDACQRYIQVQENIYRARQQRLKDDRIHSICRRLDTLGFDTEILCSKTQLNALPMVGVAERLTDADWEKMKPKLVVFMTERKECRLKWQRIHAMKARLASLTASLKKARMSLEEYDALPHAADLISFTEIRTIVELPDSVHIPGEAFDQILPDLSERWQKDVLARLKTKFPDIASTSCRRKAVPFQDLAKTAFQCSSCRRVLFWPMVASHYHSPKTIRPNNYAFGPWRTDYPPLKIPVFDAAVQGEFRNRKQWTTAPIRLYREQAVQVINACEMNPDTVSIAEMDEQDARISCRLCSVPGESKLVMSWRAAMSHCLTVHRSQPVSEIQWDQISAAQEKRVRSLEKTRRYKSLTEYNAQPACCALCNYGTSSAYSAPTSIADVQNHLRVSHAGNQDPKAIYITKDTPPFVPLAVRLYSNAVTSTVKADYQVLALFKDKLACSVAKLD</sequence>
<name>A0A401GWF0_9APHY</name>
<gene>
    <name evidence="3" type="ORF">SCP_0806180</name>
</gene>
<dbReference type="PROSITE" id="PS50181">
    <property type="entry name" value="FBOX"/>
    <property type="match status" value="1"/>
</dbReference>
<evidence type="ECO:0000259" key="2">
    <source>
        <dbReference type="PROSITE" id="PS50181"/>
    </source>
</evidence>
<dbReference type="SUPFAM" id="SSF81383">
    <property type="entry name" value="F-box domain"/>
    <property type="match status" value="1"/>
</dbReference>
<keyword evidence="4" id="KW-1185">Reference proteome</keyword>
<proteinExistence type="predicted"/>
<dbReference type="InterPro" id="IPR036047">
    <property type="entry name" value="F-box-like_dom_sf"/>
</dbReference>
<evidence type="ECO:0000313" key="4">
    <source>
        <dbReference type="Proteomes" id="UP000287166"/>
    </source>
</evidence>
<feature type="region of interest" description="Disordered" evidence="1">
    <location>
        <begin position="1"/>
        <end position="31"/>
    </location>
</feature>
<dbReference type="Pfam" id="PF00646">
    <property type="entry name" value="F-box"/>
    <property type="match status" value="1"/>
</dbReference>
<dbReference type="InParanoid" id="A0A401GWF0"/>
<reference evidence="3 4" key="1">
    <citation type="journal article" date="2018" name="Sci. Rep.">
        <title>Genome sequence of the cauliflower mushroom Sparassis crispa (Hanabiratake) and its association with beneficial usage.</title>
        <authorList>
            <person name="Kiyama R."/>
            <person name="Furutani Y."/>
            <person name="Kawaguchi K."/>
            <person name="Nakanishi T."/>
        </authorList>
    </citation>
    <scope>NUCLEOTIDE SEQUENCE [LARGE SCALE GENOMIC DNA]</scope>
</reference>
<dbReference type="AlphaFoldDB" id="A0A401GWF0"/>
<dbReference type="Proteomes" id="UP000287166">
    <property type="component" value="Unassembled WGS sequence"/>
</dbReference>
<feature type="domain" description="F-box" evidence="2">
    <location>
        <begin position="46"/>
        <end position="95"/>
    </location>
</feature>
<evidence type="ECO:0000313" key="3">
    <source>
        <dbReference type="EMBL" id="GBE86094.1"/>
    </source>
</evidence>
<dbReference type="InterPro" id="IPR001810">
    <property type="entry name" value="F-box_dom"/>
</dbReference>
<evidence type="ECO:0000256" key="1">
    <source>
        <dbReference type="SAM" id="MobiDB-lite"/>
    </source>
</evidence>
<dbReference type="CDD" id="cd09917">
    <property type="entry name" value="F-box_SF"/>
    <property type="match status" value="1"/>
</dbReference>
<dbReference type="OrthoDB" id="2526341at2759"/>
<dbReference type="GeneID" id="38783011"/>